<evidence type="ECO:0000313" key="1">
    <source>
        <dbReference type="EMBL" id="KKQ91899.1"/>
    </source>
</evidence>
<dbReference type="InterPro" id="IPR035093">
    <property type="entry name" value="RelE/ParE_toxin_dom_sf"/>
</dbReference>
<dbReference type="AlphaFoldDB" id="A0A0G0P1B7"/>
<gene>
    <name evidence="1" type="ORF">UT17_C0004G0247</name>
</gene>
<dbReference type="EMBL" id="LBVU01000004">
    <property type="protein sequence ID" value="KKQ91899.1"/>
    <property type="molecule type" value="Genomic_DNA"/>
</dbReference>
<accession>A0A0G0P1B7</accession>
<dbReference type="STRING" id="1618572.UT17_C0004G0247"/>
<dbReference type="Proteomes" id="UP000034774">
    <property type="component" value="Unassembled WGS sequence"/>
</dbReference>
<comment type="caution">
    <text evidence="1">The sequence shown here is derived from an EMBL/GenBank/DDBJ whole genome shotgun (WGS) entry which is preliminary data.</text>
</comment>
<reference evidence="1 2" key="1">
    <citation type="journal article" date="2015" name="Nature">
        <title>rRNA introns, odd ribosomes, and small enigmatic genomes across a large radiation of phyla.</title>
        <authorList>
            <person name="Brown C.T."/>
            <person name="Hug L.A."/>
            <person name="Thomas B.C."/>
            <person name="Sharon I."/>
            <person name="Castelle C.J."/>
            <person name="Singh A."/>
            <person name="Wilkins M.J."/>
            <person name="Williams K.H."/>
            <person name="Banfield J.F."/>
        </authorList>
    </citation>
    <scope>NUCLEOTIDE SEQUENCE [LARGE SCALE GENOMIC DNA]</scope>
</reference>
<evidence type="ECO:0000313" key="2">
    <source>
        <dbReference type="Proteomes" id="UP000034774"/>
    </source>
</evidence>
<dbReference type="PATRIC" id="fig|1618572.3.peg.967"/>
<sequence length="82" mass="9867">MRIKPLRQDLTSFLKKRNLTRKFARQSQVFVANPRHPSLNTEVLEPKNLRIYSFRVDKKYRAVFVFLTPDFIEIVDINNHYS</sequence>
<evidence type="ECO:0008006" key="3">
    <source>
        <dbReference type="Google" id="ProtNLM"/>
    </source>
</evidence>
<proteinExistence type="predicted"/>
<name>A0A0G0P1B7_9BACT</name>
<protein>
    <recommendedName>
        <fullName evidence="3">Plasmid stabilization system</fullName>
    </recommendedName>
</protein>
<dbReference type="SUPFAM" id="SSF143011">
    <property type="entry name" value="RelE-like"/>
    <property type="match status" value="1"/>
</dbReference>
<organism evidence="1 2">
    <name type="scientific">Candidatus Woesebacteria bacterium GW2011_GWB1_39_10</name>
    <dbReference type="NCBI Taxonomy" id="1618572"/>
    <lineage>
        <taxon>Bacteria</taxon>
        <taxon>Candidatus Woeseibacteriota</taxon>
    </lineage>
</organism>